<dbReference type="InterPro" id="IPR052337">
    <property type="entry name" value="SAT4-like"/>
</dbReference>
<evidence type="ECO:0000256" key="6">
    <source>
        <dbReference type="SAM" id="MobiDB-lite"/>
    </source>
</evidence>
<reference evidence="9" key="1">
    <citation type="journal article" date="2020" name="BMC Genomics">
        <title>Correction to: Identification and distribution of gene clusters required for synthesis of sphingolipid metabolism inhibitors in diverse species of the filamentous fungus Fusarium.</title>
        <authorList>
            <person name="Kim H.S."/>
            <person name="Lohmar J.M."/>
            <person name="Busman M."/>
            <person name="Brown D.W."/>
            <person name="Naumann T.A."/>
            <person name="Divon H.H."/>
            <person name="Lysoe E."/>
            <person name="Uhlig S."/>
            <person name="Proctor R.H."/>
        </authorList>
    </citation>
    <scope>NUCLEOTIDE SEQUENCE</scope>
    <source>
        <strain evidence="9">NRRL 22465</strain>
    </source>
</reference>
<feature type="region of interest" description="Disordered" evidence="6">
    <location>
        <begin position="337"/>
        <end position="356"/>
    </location>
</feature>
<accession>A0A8H4XNC2</accession>
<keyword evidence="2 7" id="KW-0812">Transmembrane</keyword>
<evidence type="ECO:0000256" key="7">
    <source>
        <dbReference type="SAM" id="Phobius"/>
    </source>
</evidence>
<keyword evidence="10" id="KW-1185">Reference proteome</keyword>
<feature type="domain" description="Rhodopsin" evidence="8">
    <location>
        <begin position="29"/>
        <end position="262"/>
    </location>
</feature>
<feature type="transmembrane region" description="Helical" evidence="7">
    <location>
        <begin position="196"/>
        <end position="217"/>
    </location>
</feature>
<keyword evidence="3 7" id="KW-1133">Transmembrane helix</keyword>
<evidence type="ECO:0000313" key="9">
    <source>
        <dbReference type="EMBL" id="KAF4981519.1"/>
    </source>
</evidence>
<dbReference type="GO" id="GO:0016020">
    <property type="term" value="C:membrane"/>
    <property type="evidence" value="ECO:0007669"/>
    <property type="project" value="UniProtKB-SubCell"/>
</dbReference>
<reference evidence="9" key="2">
    <citation type="submission" date="2020-05" db="EMBL/GenBank/DDBJ databases">
        <authorList>
            <person name="Kim H.-S."/>
            <person name="Proctor R.H."/>
            <person name="Brown D.W."/>
        </authorList>
    </citation>
    <scope>NUCLEOTIDE SEQUENCE</scope>
    <source>
        <strain evidence="9">NRRL 22465</strain>
    </source>
</reference>
<feature type="transmembrane region" description="Helical" evidence="7">
    <location>
        <begin position="44"/>
        <end position="68"/>
    </location>
</feature>
<dbReference type="Pfam" id="PF20684">
    <property type="entry name" value="Fung_rhodopsin"/>
    <property type="match status" value="1"/>
</dbReference>
<evidence type="ECO:0000256" key="5">
    <source>
        <dbReference type="ARBA" id="ARBA00038359"/>
    </source>
</evidence>
<evidence type="ECO:0000256" key="3">
    <source>
        <dbReference type="ARBA" id="ARBA00022989"/>
    </source>
</evidence>
<feature type="transmembrane region" description="Helical" evidence="7">
    <location>
        <begin position="12"/>
        <end position="32"/>
    </location>
</feature>
<comment type="similarity">
    <text evidence="5">Belongs to the SAT4 family.</text>
</comment>
<dbReference type="OrthoDB" id="5417887at2759"/>
<protein>
    <recommendedName>
        <fullName evidence="8">Rhodopsin domain-containing protein</fullName>
    </recommendedName>
</protein>
<dbReference type="PANTHER" id="PTHR33048:SF42">
    <property type="entry name" value="INTEGRAL MEMBRANE PROTEIN"/>
    <property type="match status" value="1"/>
</dbReference>
<dbReference type="PANTHER" id="PTHR33048">
    <property type="entry name" value="PTH11-LIKE INTEGRAL MEMBRANE PROTEIN (AFU_ORTHOLOGUE AFUA_5G11245)"/>
    <property type="match status" value="1"/>
</dbReference>
<name>A0A8H4XNC2_9HYPO</name>
<comment type="caution">
    <text evidence="9">The sequence shown here is derived from an EMBL/GenBank/DDBJ whole genome shotgun (WGS) entry which is preliminary data.</text>
</comment>
<comment type="subcellular location">
    <subcellularLocation>
        <location evidence="1">Membrane</location>
        <topology evidence="1">Multi-pass membrane protein</topology>
    </subcellularLocation>
</comment>
<keyword evidence="4 7" id="KW-0472">Membrane</keyword>
<sequence>MTWNSNDLQVLVHASTWALFSVSTIFIGFRLYSRLQARRVGLWADDWILIVGWVFVLLATAIVTRLMIISAIPGNTEKIQLARTFQNLQSVALGLTKTSFSVTLLRLMPGGWEAKVIWVLIVTMNLQFAAHMIATWQAICGAEDTGHIGGDSCWRLDQSVTFAVFSAAYSALCDFVLAFLPWKMVFNLQMNRTERISVAIALSMGFFAGITGIMKAYQAYVILDVRSSTYLYNQAVYWIWSMAEPNVTIVSASIPVLRGFVRNARNRTGSSPGTGGYIKTGNSSRKFPNHTHTTAIRAERTVDPDGASDRSILAGHPQNGDGAGIIWTTEVSVEYEAQKADSKDFANEPASRPVHT</sequence>
<dbReference type="Proteomes" id="UP000635477">
    <property type="component" value="Unassembled WGS sequence"/>
</dbReference>
<feature type="transmembrane region" description="Helical" evidence="7">
    <location>
        <begin position="159"/>
        <end position="184"/>
    </location>
</feature>
<evidence type="ECO:0000256" key="1">
    <source>
        <dbReference type="ARBA" id="ARBA00004141"/>
    </source>
</evidence>
<organism evidence="9 10">
    <name type="scientific">Fusarium zealandicum</name>
    <dbReference type="NCBI Taxonomy" id="1053134"/>
    <lineage>
        <taxon>Eukaryota</taxon>
        <taxon>Fungi</taxon>
        <taxon>Dikarya</taxon>
        <taxon>Ascomycota</taxon>
        <taxon>Pezizomycotina</taxon>
        <taxon>Sordariomycetes</taxon>
        <taxon>Hypocreomycetidae</taxon>
        <taxon>Hypocreales</taxon>
        <taxon>Nectriaceae</taxon>
        <taxon>Fusarium</taxon>
        <taxon>Fusarium staphyleae species complex</taxon>
    </lineage>
</organism>
<dbReference type="AlphaFoldDB" id="A0A8H4XNC2"/>
<feature type="transmembrane region" description="Helical" evidence="7">
    <location>
        <begin position="117"/>
        <end position="139"/>
    </location>
</feature>
<feature type="region of interest" description="Disordered" evidence="6">
    <location>
        <begin position="298"/>
        <end position="323"/>
    </location>
</feature>
<evidence type="ECO:0000259" key="8">
    <source>
        <dbReference type="Pfam" id="PF20684"/>
    </source>
</evidence>
<feature type="transmembrane region" description="Helical" evidence="7">
    <location>
        <begin position="237"/>
        <end position="257"/>
    </location>
</feature>
<gene>
    <name evidence="9" type="ORF">FZEAL_2704</name>
</gene>
<evidence type="ECO:0000256" key="2">
    <source>
        <dbReference type="ARBA" id="ARBA00022692"/>
    </source>
</evidence>
<dbReference type="EMBL" id="JABEYC010000165">
    <property type="protein sequence ID" value="KAF4981519.1"/>
    <property type="molecule type" value="Genomic_DNA"/>
</dbReference>
<evidence type="ECO:0000313" key="10">
    <source>
        <dbReference type="Proteomes" id="UP000635477"/>
    </source>
</evidence>
<feature type="compositionally biased region" description="Basic and acidic residues" evidence="6">
    <location>
        <begin position="337"/>
        <end position="346"/>
    </location>
</feature>
<evidence type="ECO:0000256" key="4">
    <source>
        <dbReference type="ARBA" id="ARBA00023136"/>
    </source>
</evidence>
<proteinExistence type="inferred from homology"/>
<dbReference type="InterPro" id="IPR049326">
    <property type="entry name" value="Rhodopsin_dom_fungi"/>
</dbReference>